<evidence type="ECO:0000256" key="2">
    <source>
        <dbReference type="ARBA" id="ARBA00022448"/>
    </source>
</evidence>
<evidence type="ECO:0000313" key="8">
    <source>
        <dbReference type="EMBL" id="SET27824.1"/>
    </source>
</evidence>
<keyword evidence="9" id="KW-1185">Reference proteome</keyword>
<evidence type="ECO:0000256" key="6">
    <source>
        <dbReference type="ARBA" id="ARBA00022777"/>
    </source>
</evidence>
<dbReference type="SUPFAM" id="SSF51261">
    <property type="entry name" value="Duplicated hybrid motif"/>
    <property type="match status" value="1"/>
</dbReference>
<dbReference type="InterPro" id="IPR011055">
    <property type="entry name" value="Dup_hybrid_motif"/>
</dbReference>
<evidence type="ECO:0000256" key="1">
    <source>
        <dbReference type="ARBA" id="ARBA00004496"/>
    </source>
</evidence>
<keyword evidence="3" id="KW-0762">Sugar transport</keyword>
<dbReference type="PROSITE" id="PS51093">
    <property type="entry name" value="PTS_EIIA_TYPE_1"/>
    <property type="match status" value="1"/>
</dbReference>
<reference evidence="9" key="1">
    <citation type="submission" date="2016-10" db="EMBL/GenBank/DDBJ databases">
        <authorList>
            <person name="Varghese N."/>
            <person name="Submissions S."/>
        </authorList>
    </citation>
    <scope>NUCLEOTIDE SEQUENCE [LARGE SCALE GENOMIC DNA]</scope>
    <source>
        <strain evidence="9">NLAE-zl-G277</strain>
    </source>
</reference>
<comment type="subcellular location">
    <subcellularLocation>
        <location evidence="1">Cytoplasm</location>
    </subcellularLocation>
</comment>
<dbReference type="FunFam" id="2.70.70.10:FF:000001">
    <property type="entry name" value="PTS system glucose-specific IIA component"/>
    <property type="match status" value="1"/>
</dbReference>
<evidence type="ECO:0000313" key="9">
    <source>
        <dbReference type="Proteomes" id="UP000198508"/>
    </source>
</evidence>
<proteinExistence type="predicted"/>
<evidence type="ECO:0000256" key="5">
    <source>
        <dbReference type="ARBA" id="ARBA00022683"/>
    </source>
</evidence>
<dbReference type="InterPro" id="IPR001127">
    <property type="entry name" value="PTS_EIIA_1_perm"/>
</dbReference>
<dbReference type="GO" id="GO:0005737">
    <property type="term" value="C:cytoplasm"/>
    <property type="evidence" value="ECO:0007669"/>
    <property type="project" value="UniProtKB-SubCell"/>
</dbReference>
<feature type="domain" description="PTS EIIA type-1" evidence="7">
    <location>
        <begin position="35"/>
        <end position="139"/>
    </location>
</feature>
<dbReference type="PANTHER" id="PTHR45008">
    <property type="entry name" value="PTS SYSTEM GLUCOSE-SPECIFIC EIIA COMPONENT"/>
    <property type="match status" value="1"/>
</dbReference>
<dbReference type="PANTHER" id="PTHR45008:SF1">
    <property type="entry name" value="PTS SYSTEM GLUCOSE-SPECIFIC EIIA COMPONENT"/>
    <property type="match status" value="1"/>
</dbReference>
<name>A0A1I0D6I8_9FIRM</name>
<gene>
    <name evidence="8" type="ORF">SAMN05216313_10422</name>
</gene>
<evidence type="ECO:0000256" key="4">
    <source>
        <dbReference type="ARBA" id="ARBA00022679"/>
    </source>
</evidence>
<dbReference type="GO" id="GO:0009401">
    <property type="term" value="P:phosphoenolpyruvate-dependent sugar phosphotransferase system"/>
    <property type="evidence" value="ECO:0007669"/>
    <property type="project" value="UniProtKB-KW"/>
</dbReference>
<keyword evidence="6" id="KW-0418">Kinase</keyword>
<keyword evidence="5" id="KW-0598">Phosphotransferase system</keyword>
<dbReference type="STRING" id="460384.SAMN05216313_10422"/>
<dbReference type="Gene3D" id="2.70.70.10">
    <property type="entry name" value="Glucose Permease (Domain IIA)"/>
    <property type="match status" value="1"/>
</dbReference>
<dbReference type="PROSITE" id="PS00371">
    <property type="entry name" value="PTS_EIIA_TYPE_1_HIS"/>
    <property type="match status" value="1"/>
</dbReference>
<dbReference type="Proteomes" id="UP000198508">
    <property type="component" value="Unassembled WGS sequence"/>
</dbReference>
<evidence type="ECO:0000256" key="3">
    <source>
        <dbReference type="ARBA" id="ARBA00022597"/>
    </source>
</evidence>
<organism evidence="8 9">
    <name type="scientific">Enterocloster lavalensis</name>
    <dbReference type="NCBI Taxonomy" id="460384"/>
    <lineage>
        <taxon>Bacteria</taxon>
        <taxon>Bacillati</taxon>
        <taxon>Bacillota</taxon>
        <taxon>Clostridia</taxon>
        <taxon>Lachnospirales</taxon>
        <taxon>Lachnospiraceae</taxon>
        <taxon>Enterocloster</taxon>
    </lineage>
</organism>
<dbReference type="AlphaFoldDB" id="A0A1I0D6I8"/>
<dbReference type="GeneID" id="93276385"/>
<dbReference type="Pfam" id="PF00358">
    <property type="entry name" value="PTS_EIIA_1"/>
    <property type="match status" value="1"/>
</dbReference>
<dbReference type="GO" id="GO:0016301">
    <property type="term" value="F:kinase activity"/>
    <property type="evidence" value="ECO:0007669"/>
    <property type="project" value="UniProtKB-KW"/>
</dbReference>
<evidence type="ECO:0000259" key="7">
    <source>
        <dbReference type="PROSITE" id="PS51093"/>
    </source>
</evidence>
<accession>A0A1I0D6I8</accession>
<keyword evidence="4" id="KW-0808">Transferase</keyword>
<keyword evidence="2" id="KW-0813">Transport</keyword>
<sequence length="163" mass="17413">MGFLGRIFNREADGAANEIVAVADGVLLPMEQVPDPVFSQKMMGDGVAIDVSGSQVVAPADGVLSMLFPTLHAFGLTMDNGIEILVHIGLDTVALNGRGFASKLKVGTPVKKGMEIVRFDRELILGQGYNPMTMMIFTNTNGHTMKFVTEGNARKGRSVVAVF</sequence>
<dbReference type="InterPro" id="IPR050890">
    <property type="entry name" value="PTS_EIIA_component"/>
</dbReference>
<dbReference type="NCBIfam" id="TIGR00830">
    <property type="entry name" value="PTBA"/>
    <property type="match status" value="1"/>
</dbReference>
<protein>
    <submittedName>
        <fullName evidence="8">PTS system IIA component, Glc family</fullName>
    </submittedName>
</protein>
<dbReference type="EMBL" id="FOIM01000004">
    <property type="protein sequence ID" value="SET27824.1"/>
    <property type="molecule type" value="Genomic_DNA"/>
</dbReference>
<dbReference type="RefSeq" id="WP_166434367.1">
    <property type="nucleotide sequence ID" value="NZ_CAKXUV010000017.1"/>
</dbReference>